<proteinExistence type="predicted"/>
<evidence type="ECO:0000313" key="1">
    <source>
        <dbReference type="EMBL" id="KAI5662449.1"/>
    </source>
</evidence>
<comment type="caution">
    <text evidence="1">The sequence shown here is derived from an EMBL/GenBank/DDBJ whole genome shotgun (WGS) entry which is preliminary data.</text>
</comment>
<reference evidence="2" key="1">
    <citation type="journal article" date="2023" name="Nat. Plants">
        <title>Single-cell RNA sequencing provides a high-resolution roadmap for understanding the multicellular compartmentation of specialized metabolism.</title>
        <authorList>
            <person name="Sun S."/>
            <person name="Shen X."/>
            <person name="Li Y."/>
            <person name="Li Y."/>
            <person name="Wang S."/>
            <person name="Li R."/>
            <person name="Zhang H."/>
            <person name="Shen G."/>
            <person name="Guo B."/>
            <person name="Wei J."/>
            <person name="Xu J."/>
            <person name="St-Pierre B."/>
            <person name="Chen S."/>
            <person name="Sun C."/>
        </authorList>
    </citation>
    <scope>NUCLEOTIDE SEQUENCE [LARGE SCALE GENOMIC DNA]</scope>
</reference>
<gene>
    <name evidence="1" type="ORF">M9H77_21772</name>
</gene>
<evidence type="ECO:0000313" key="2">
    <source>
        <dbReference type="Proteomes" id="UP001060085"/>
    </source>
</evidence>
<organism evidence="1 2">
    <name type="scientific">Catharanthus roseus</name>
    <name type="common">Madagascar periwinkle</name>
    <name type="synonym">Vinca rosea</name>
    <dbReference type="NCBI Taxonomy" id="4058"/>
    <lineage>
        <taxon>Eukaryota</taxon>
        <taxon>Viridiplantae</taxon>
        <taxon>Streptophyta</taxon>
        <taxon>Embryophyta</taxon>
        <taxon>Tracheophyta</taxon>
        <taxon>Spermatophyta</taxon>
        <taxon>Magnoliopsida</taxon>
        <taxon>eudicotyledons</taxon>
        <taxon>Gunneridae</taxon>
        <taxon>Pentapetalae</taxon>
        <taxon>asterids</taxon>
        <taxon>lamiids</taxon>
        <taxon>Gentianales</taxon>
        <taxon>Apocynaceae</taxon>
        <taxon>Rauvolfioideae</taxon>
        <taxon>Vinceae</taxon>
        <taxon>Catharanthinae</taxon>
        <taxon>Catharanthus</taxon>
    </lineage>
</organism>
<dbReference type="Proteomes" id="UP001060085">
    <property type="component" value="Linkage Group LG05"/>
</dbReference>
<protein>
    <submittedName>
        <fullName evidence="1">Uncharacterized protein</fullName>
    </submittedName>
</protein>
<sequence>MARRRKPSISLTLAIFLVLCSLTYGRFIADHSDLVSDGVLNDRRSSPFIKLFAAECEQSYGFLPCTTTALGNAFLIIIYGYLMFLAATYLSTGSELLLEILGPGLIGGLLLPILGALPDAMLILVSGLSGTKEEAQSQVSVGIGLLAGSTVMLLTVIWGSCVIVGKCDIENSVATDKKDTKGFSLTGSGVSTDVWTCYAAIIMAVSVIPFIIVQFPQVLHSKSGRHLAVLIALIVSVSLMISYCLYQVFQPWVQRRRLAFAKHKHVISGILKNLKMRALGRLCDDDGRPNEEVLRALFNTIDENRDGYLSHSELRALVIGIRFEEINLEEQDALSKVMKDFDTSLDARISFAEFHNGIARWLEEARGSRAPSREAGPGTMKYLDDYHEQTKREHYLLGDQSEQSDEVVEGVENPRSTTIKAVLLLLLGAGIAAAFADPLVDAVNNFSSATSIPSFFISFIALPLATNSSEAVSAIIFAKGKKLRSASLTFSELYGAVTMNNVLCLSVFLALVYVRGLIWDFSSEVLVILIVCIVLGVLGSMRTTFPLWTSLIAFLLYPFSLALVYVLDYVFGWT</sequence>
<keyword evidence="2" id="KW-1185">Reference proteome</keyword>
<dbReference type="EMBL" id="CM044705">
    <property type="protein sequence ID" value="KAI5662449.1"/>
    <property type="molecule type" value="Genomic_DNA"/>
</dbReference>
<name>A0ACC0APE7_CATRO</name>
<accession>A0ACC0APE7</accession>